<sequence>MSKKRRQPDVNGDASEGSTESSQESNTDKTCPHVSKALSLNSIKKCVKKTGIHAECSTCRKNKSSKNHADQAEASSLNIWICLQCGDQNCGTEKDGHSHQHYEKPHSDYHCVAINIQEWNIWCYKCVKEIVLDNRKKIEVVDFIKKFLSKSSVSQPPKMTVIKNQKEMSNVDKEKEKMFSNLPKIVGLQNLGNTCFFNAMLQCLAQTPYIVKVLDDLCAPGQKFILPGGKFKPTPDAEEIELAPIEGILEGTGNFTSILCKTLTEMQNCTSQHTFSPMELLNAFKKKAMQCMDGGQHDSHELLRHLLELVRNEDLRRYQSIIMKELGLSKKIIPETVENSVKAKVKFYGNQVNTKLLGPEPVFRGVLVSTLECMKCHHSSQCKEPFLDLSLPVTADKPQPPVLKRKNSGLDETFDLTGNSFSNTPSKHQLKKEKKAARKHRKNKSHNNENHNTSEILTKQNNIIEENGSVLESEESDADVEDNIEVENTFPEVGESGYSSEKASAIASPVSPGNHRIDNQSITSPEVPNVPIEKSLFFKPVDNLEFPQNHDTINVSALNSPSPSDVSMTDITQMRLSSEADRLESSESLENENVMHTGLSLSTSLVVNSDLTSPDALTVSPLSSSITSKDSPMSPLSSVPNGDEVEKVDRLLSRLDNTESSISLSKENSSTPTNETKNETVKLSHPQNEDLNPLHNRERIGNANSEREVCVGINDITSGLSRLGITNSIHHSPAKYPRKEEEYSIQSCLNQFTTLELMSGSNEVGCEKCTAAEKKVKVNSTKMVCTPHTKQYLISRVPAVLILHLKRFQAQRVTFRKVTRRVAFSPLLDLAPVCKGSGKPRVYALYGVVEHYGSTLHGGHYIAYVKTRMPLSPDDPRWSFLPAKDAKDVDEVSNNVNSELEEATAKVTNVVEPPPGKWYCVSDSRITEVDESTVLHSQAYLLFYERIL</sequence>
<dbReference type="PROSITE" id="PS50235">
    <property type="entry name" value="USP_3"/>
    <property type="match status" value="1"/>
</dbReference>
<feature type="compositionally biased region" description="Basic residues" evidence="7">
    <location>
        <begin position="428"/>
        <end position="445"/>
    </location>
</feature>
<evidence type="ECO:0000259" key="8">
    <source>
        <dbReference type="PROSITE" id="PS50235"/>
    </source>
</evidence>
<feature type="region of interest" description="Disordered" evidence="7">
    <location>
        <begin position="1"/>
        <end position="32"/>
    </location>
</feature>
<reference evidence="10" key="2">
    <citation type="journal article" date="2023" name="Commun. Biol.">
        <title>Intrasexual cuticular hydrocarbon dimorphism in a wasp sheds light on hydrocarbon biosynthesis genes in Hymenoptera.</title>
        <authorList>
            <person name="Moris V.C."/>
            <person name="Podsiadlowski L."/>
            <person name="Martin S."/>
            <person name="Oeyen J.P."/>
            <person name="Donath A."/>
            <person name="Petersen M."/>
            <person name="Wilbrandt J."/>
            <person name="Misof B."/>
            <person name="Liedtke D."/>
            <person name="Thamm M."/>
            <person name="Scheiner R."/>
            <person name="Schmitt T."/>
            <person name="Niehuis O."/>
        </authorList>
    </citation>
    <scope>NUCLEOTIDE SEQUENCE</scope>
    <source>
        <strain evidence="10">GBR_01_08_01A</strain>
    </source>
</reference>
<dbReference type="SUPFAM" id="SSF57850">
    <property type="entry name" value="RING/U-box"/>
    <property type="match status" value="1"/>
</dbReference>
<dbReference type="Gene3D" id="3.90.70.10">
    <property type="entry name" value="Cysteine proteinases"/>
    <property type="match status" value="2"/>
</dbReference>
<dbReference type="InterPro" id="IPR001394">
    <property type="entry name" value="Peptidase_C19_UCH"/>
</dbReference>
<keyword evidence="6" id="KW-0645">Protease</keyword>
<dbReference type="Proteomes" id="UP001258017">
    <property type="component" value="Unassembled WGS sequence"/>
</dbReference>
<keyword evidence="6" id="KW-0378">Hydrolase</keyword>
<protein>
    <recommendedName>
        <fullName evidence="6">Ubiquitin carboxyl-terminal hydrolase</fullName>
        <ecNumber evidence="6">3.4.19.12</ecNumber>
    </recommendedName>
</protein>
<dbReference type="InterPro" id="IPR018200">
    <property type="entry name" value="USP_CS"/>
</dbReference>
<accession>A0AAD9RTK9</accession>
<keyword evidence="6" id="KW-0788">Thiol protease</keyword>
<evidence type="ECO:0000313" key="10">
    <source>
        <dbReference type="EMBL" id="KAK2585697.1"/>
    </source>
</evidence>
<evidence type="ECO:0000256" key="7">
    <source>
        <dbReference type="SAM" id="MobiDB-lite"/>
    </source>
</evidence>
<feature type="compositionally biased region" description="Polar residues" evidence="7">
    <location>
        <begin position="620"/>
        <end position="640"/>
    </location>
</feature>
<dbReference type="PROSITE" id="PS50271">
    <property type="entry name" value="ZF_UBP"/>
    <property type="match status" value="1"/>
</dbReference>
<gene>
    <name evidence="10" type="ORF">KPH14_010311</name>
</gene>
<dbReference type="AlphaFoldDB" id="A0AAD9RTK9"/>
<evidence type="ECO:0000256" key="4">
    <source>
        <dbReference type="ARBA" id="ARBA00022833"/>
    </source>
</evidence>
<keyword evidence="2" id="KW-0479">Metal-binding</keyword>
<feature type="region of interest" description="Disordered" evidence="7">
    <location>
        <begin position="395"/>
        <end position="461"/>
    </location>
</feature>
<dbReference type="GO" id="GO:0008270">
    <property type="term" value="F:zinc ion binding"/>
    <property type="evidence" value="ECO:0007669"/>
    <property type="project" value="UniProtKB-KW"/>
</dbReference>
<keyword evidence="3 5" id="KW-0863">Zinc-finger</keyword>
<evidence type="ECO:0000256" key="6">
    <source>
        <dbReference type="RuleBase" id="RU366025"/>
    </source>
</evidence>
<dbReference type="Gene3D" id="3.30.40.10">
    <property type="entry name" value="Zinc/RING finger domain, C3HC4 (zinc finger)"/>
    <property type="match status" value="1"/>
</dbReference>
<dbReference type="SUPFAM" id="SSF54001">
    <property type="entry name" value="Cysteine proteinases"/>
    <property type="match status" value="1"/>
</dbReference>
<dbReference type="GO" id="GO:0016579">
    <property type="term" value="P:protein deubiquitination"/>
    <property type="evidence" value="ECO:0007669"/>
    <property type="project" value="InterPro"/>
</dbReference>
<evidence type="ECO:0000256" key="3">
    <source>
        <dbReference type="ARBA" id="ARBA00022771"/>
    </source>
</evidence>
<dbReference type="GO" id="GO:0004843">
    <property type="term" value="F:cysteine-type deubiquitinase activity"/>
    <property type="evidence" value="ECO:0007669"/>
    <property type="project" value="UniProtKB-UniRule"/>
</dbReference>
<dbReference type="Pfam" id="PF00443">
    <property type="entry name" value="UCH"/>
    <property type="match status" value="1"/>
</dbReference>
<dbReference type="InterPro" id="IPR028889">
    <property type="entry name" value="USP"/>
</dbReference>
<feature type="compositionally biased region" description="Polar residues" evidence="7">
    <location>
        <begin position="416"/>
        <end position="426"/>
    </location>
</feature>
<organism evidence="10 11">
    <name type="scientific">Odynerus spinipes</name>
    <dbReference type="NCBI Taxonomy" id="1348599"/>
    <lineage>
        <taxon>Eukaryota</taxon>
        <taxon>Metazoa</taxon>
        <taxon>Ecdysozoa</taxon>
        <taxon>Arthropoda</taxon>
        <taxon>Hexapoda</taxon>
        <taxon>Insecta</taxon>
        <taxon>Pterygota</taxon>
        <taxon>Neoptera</taxon>
        <taxon>Endopterygota</taxon>
        <taxon>Hymenoptera</taxon>
        <taxon>Apocrita</taxon>
        <taxon>Aculeata</taxon>
        <taxon>Vespoidea</taxon>
        <taxon>Vespidae</taxon>
        <taxon>Eumeninae</taxon>
        <taxon>Odynerus</taxon>
    </lineage>
</organism>
<evidence type="ECO:0000313" key="11">
    <source>
        <dbReference type="Proteomes" id="UP001258017"/>
    </source>
</evidence>
<feature type="compositionally biased region" description="Polar residues" evidence="7">
    <location>
        <begin position="16"/>
        <end position="25"/>
    </location>
</feature>
<dbReference type="InterPro" id="IPR013083">
    <property type="entry name" value="Znf_RING/FYVE/PHD"/>
</dbReference>
<comment type="caution">
    <text evidence="10">The sequence shown here is derived from an EMBL/GenBank/DDBJ whole genome shotgun (WGS) entry which is preliminary data.</text>
</comment>
<name>A0AAD9RTK9_9HYME</name>
<evidence type="ECO:0000259" key="9">
    <source>
        <dbReference type="PROSITE" id="PS50271"/>
    </source>
</evidence>
<keyword evidence="6" id="KW-0833">Ubl conjugation pathway</keyword>
<feature type="compositionally biased region" description="Polar residues" evidence="7">
    <location>
        <begin position="450"/>
        <end position="461"/>
    </location>
</feature>
<reference evidence="10" key="1">
    <citation type="submission" date="2021-08" db="EMBL/GenBank/DDBJ databases">
        <authorList>
            <person name="Misof B."/>
            <person name="Oliver O."/>
            <person name="Podsiadlowski L."/>
            <person name="Donath A."/>
            <person name="Peters R."/>
            <person name="Mayer C."/>
            <person name="Rust J."/>
            <person name="Gunkel S."/>
            <person name="Lesny P."/>
            <person name="Martin S."/>
            <person name="Oeyen J.P."/>
            <person name="Petersen M."/>
            <person name="Panagiotis P."/>
            <person name="Wilbrandt J."/>
            <person name="Tanja T."/>
        </authorList>
    </citation>
    <scope>NUCLEOTIDE SEQUENCE</scope>
    <source>
        <strain evidence="10">GBR_01_08_01A</strain>
        <tissue evidence="10">Thorax + abdomen</tissue>
    </source>
</reference>
<dbReference type="GO" id="GO:0005634">
    <property type="term" value="C:nucleus"/>
    <property type="evidence" value="ECO:0007669"/>
    <property type="project" value="TreeGrafter"/>
</dbReference>
<dbReference type="GO" id="GO:0005829">
    <property type="term" value="C:cytosol"/>
    <property type="evidence" value="ECO:0007669"/>
    <property type="project" value="TreeGrafter"/>
</dbReference>
<dbReference type="PROSITE" id="PS00972">
    <property type="entry name" value="USP_1"/>
    <property type="match status" value="1"/>
</dbReference>
<dbReference type="InterPro" id="IPR001607">
    <property type="entry name" value="Znf_UBP"/>
</dbReference>
<dbReference type="EMBL" id="JAIFRP010000021">
    <property type="protein sequence ID" value="KAK2585697.1"/>
    <property type="molecule type" value="Genomic_DNA"/>
</dbReference>
<comment type="similarity">
    <text evidence="1 6">Belongs to the peptidase C19 family.</text>
</comment>
<dbReference type="InterPro" id="IPR050164">
    <property type="entry name" value="Peptidase_C19"/>
</dbReference>
<dbReference type="PANTHER" id="PTHR24006:SF781">
    <property type="entry name" value="LD34905P"/>
    <property type="match status" value="1"/>
</dbReference>
<dbReference type="InterPro" id="IPR038765">
    <property type="entry name" value="Papain-like_cys_pep_sf"/>
</dbReference>
<feature type="domain" description="USP" evidence="8">
    <location>
        <begin position="186"/>
        <end position="947"/>
    </location>
</feature>
<dbReference type="Pfam" id="PF02148">
    <property type="entry name" value="zf-UBP"/>
    <property type="match status" value="1"/>
</dbReference>
<feature type="compositionally biased region" description="Low complexity" evidence="7">
    <location>
        <begin position="660"/>
        <end position="670"/>
    </location>
</feature>
<feature type="region of interest" description="Disordered" evidence="7">
    <location>
        <begin position="617"/>
        <end position="695"/>
    </location>
</feature>
<evidence type="ECO:0000256" key="5">
    <source>
        <dbReference type="PROSITE-ProRule" id="PRU00502"/>
    </source>
</evidence>
<feature type="compositionally biased region" description="Basic and acidic residues" evidence="7">
    <location>
        <begin position="644"/>
        <end position="657"/>
    </location>
</feature>
<evidence type="ECO:0000256" key="1">
    <source>
        <dbReference type="ARBA" id="ARBA00009085"/>
    </source>
</evidence>
<keyword evidence="11" id="KW-1185">Reference proteome</keyword>
<dbReference type="PROSITE" id="PS00973">
    <property type="entry name" value="USP_2"/>
    <property type="match status" value="1"/>
</dbReference>
<dbReference type="EC" id="3.4.19.12" evidence="6"/>
<dbReference type="GO" id="GO:0006508">
    <property type="term" value="P:proteolysis"/>
    <property type="evidence" value="ECO:0007669"/>
    <property type="project" value="UniProtKB-KW"/>
</dbReference>
<comment type="catalytic activity">
    <reaction evidence="6">
        <text>Thiol-dependent hydrolysis of ester, thioester, amide, peptide and isopeptide bonds formed by the C-terminal Gly of ubiquitin (a 76-residue protein attached to proteins as an intracellular targeting signal).</text>
        <dbReference type="EC" id="3.4.19.12"/>
    </reaction>
</comment>
<dbReference type="PANTHER" id="PTHR24006">
    <property type="entry name" value="UBIQUITIN CARBOXYL-TERMINAL HYDROLASE"/>
    <property type="match status" value="1"/>
</dbReference>
<evidence type="ECO:0000256" key="2">
    <source>
        <dbReference type="ARBA" id="ARBA00022723"/>
    </source>
</evidence>
<keyword evidence="4" id="KW-0862">Zinc</keyword>
<feature type="domain" description="UBP-type" evidence="9">
    <location>
        <begin position="29"/>
        <end position="151"/>
    </location>
</feature>
<proteinExistence type="inferred from homology"/>